<evidence type="ECO:0000313" key="3">
    <source>
        <dbReference type="Proteomes" id="UP000001646"/>
    </source>
</evidence>
<dbReference type="Ensembl" id="ENSACAT00000046850.1">
    <property type="protein sequence ID" value="ENSACAP00000035375.1"/>
    <property type="gene ID" value="ENSACAG00000039475.1"/>
</dbReference>
<reference evidence="2" key="2">
    <citation type="submission" date="2025-08" db="UniProtKB">
        <authorList>
            <consortium name="Ensembl"/>
        </authorList>
    </citation>
    <scope>IDENTIFICATION</scope>
</reference>
<reference evidence="2" key="3">
    <citation type="submission" date="2025-09" db="UniProtKB">
        <authorList>
            <consortium name="Ensembl"/>
        </authorList>
    </citation>
    <scope>IDENTIFICATION</scope>
</reference>
<dbReference type="Proteomes" id="UP000001646">
    <property type="component" value="Unplaced"/>
</dbReference>
<accession>A0A803TJI5</accession>
<keyword evidence="1" id="KW-1133">Transmembrane helix</keyword>
<keyword evidence="1" id="KW-0472">Membrane</keyword>
<feature type="transmembrane region" description="Helical" evidence="1">
    <location>
        <begin position="204"/>
        <end position="225"/>
    </location>
</feature>
<dbReference type="PANTHER" id="PTHR33332">
    <property type="entry name" value="REVERSE TRANSCRIPTASE DOMAIN-CONTAINING PROTEIN"/>
    <property type="match status" value="1"/>
</dbReference>
<feature type="transmembrane region" description="Helical" evidence="1">
    <location>
        <begin position="175"/>
        <end position="192"/>
    </location>
</feature>
<evidence type="ECO:0000313" key="2">
    <source>
        <dbReference type="Ensembl" id="ENSACAP00000035375.1"/>
    </source>
</evidence>
<dbReference type="AlphaFoldDB" id="A0A803TJI5"/>
<dbReference type="InParanoid" id="A0A803TJI5"/>
<sequence length="226" mass="24996">MDFPRRLMDPNGFLMSLGDFPVMAPGDPVEALVDLYNIEMARAVDTITPERPLSSRRVRSAPWFSEELAVLKRMRLECIWRRSQDVSNQARARASLRAYSVALQAARKVLSTARIASATNRSAELFQMVGELLHPCDGGETDYLDPSQSGFRPGHGTEMTLVALVDDLRKELDKGCVTLLILLDISAAFYIIDHGILLGWLSGMGIRGVALTKLFLGGLCLHFFLG</sequence>
<evidence type="ECO:0008006" key="4">
    <source>
        <dbReference type="Google" id="ProtNLM"/>
    </source>
</evidence>
<proteinExistence type="predicted"/>
<organism evidence="2 3">
    <name type="scientific">Anolis carolinensis</name>
    <name type="common">Green anole</name>
    <name type="synonym">American chameleon</name>
    <dbReference type="NCBI Taxonomy" id="28377"/>
    <lineage>
        <taxon>Eukaryota</taxon>
        <taxon>Metazoa</taxon>
        <taxon>Chordata</taxon>
        <taxon>Craniata</taxon>
        <taxon>Vertebrata</taxon>
        <taxon>Euteleostomi</taxon>
        <taxon>Lepidosauria</taxon>
        <taxon>Squamata</taxon>
        <taxon>Bifurcata</taxon>
        <taxon>Unidentata</taxon>
        <taxon>Episquamata</taxon>
        <taxon>Toxicofera</taxon>
        <taxon>Iguania</taxon>
        <taxon>Dactyloidae</taxon>
        <taxon>Anolis</taxon>
    </lineage>
</organism>
<keyword evidence="3" id="KW-1185">Reference proteome</keyword>
<protein>
    <recommendedName>
        <fullName evidence="4">Reverse transcriptase domain-containing protein</fullName>
    </recommendedName>
</protein>
<keyword evidence="1" id="KW-0812">Transmembrane</keyword>
<name>A0A803TJI5_ANOCA</name>
<reference evidence="2" key="1">
    <citation type="submission" date="2009-12" db="EMBL/GenBank/DDBJ databases">
        <title>The Genome Sequence of Anolis carolinensis (Green Anole Lizard).</title>
        <authorList>
            <consortium name="The Genome Sequencing Platform"/>
            <person name="Di Palma F."/>
            <person name="Alfoldi J."/>
            <person name="Heiman D."/>
            <person name="Young S."/>
            <person name="Grabherr M."/>
            <person name="Johnson J."/>
            <person name="Lander E.S."/>
            <person name="Lindblad-Toh K."/>
        </authorList>
    </citation>
    <scope>NUCLEOTIDE SEQUENCE [LARGE SCALE GENOMIC DNA]</scope>
    <source>
        <strain evidence="2">JBL SC #1</strain>
    </source>
</reference>
<evidence type="ECO:0000256" key="1">
    <source>
        <dbReference type="SAM" id="Phobius"/>
    </source>
</evidence>